<keyword evidence="1" id="KW-0812">Transmembrane</keyword>
<evidence type="ECO:0000256" key="1">
    <source>
        <dbReference type="SAM" id="Phobius"/>
    </source>
</evidence>
<keyword evidence="1" id="KW-1133">Transmembrane helix</keyword>
<dbReference type="OrthoDB" id="8449249at2"/>
<evidence type="ECO:0000313" key="3">
    <source>
        <dbReference type="Proteomes" id="UP000195273"/>
    </source>
</evidence>
<reference evidence="2 3" key="1">
    <citation type="submission" date="2017-05" db="EMBL/GenBank/DDBJ databases">
        <title>Genome Sequence of Loktanella vestfoldensis Strain SMR4r Isolated from a Culture of the Diatom Skeletonema marinoi.</title>
        <authorList>
            <person name="Topel M."/>
            <person name="Pinder M.I.M."/>
            <person name="Johansson O.N."/>
            <person name="Kourtchenko O."/>
            <person name="Godhe A."/>
            <person name="Clarke A.K."/>
        </authorList>
    </citation>
    <scope>NUCLEOTIDE SEQUENCE [LARGE SCALE GENOMIC DNA]</scope>
    <source>
        <strain evidence="2 3">SMR4r</strain>
    </source>
</reference>
<dbReference type="KEGG" id="lvs:LOKVESSMR4R_03693"/>
<keyword evidence="1" id="KW-0472">Membrane</keyword>
<sequence length="120" mass="13444">MIRTLLTWLTGGALDRVMATVEANIAAKTDKEAIKAEIIKTHYATRPDFMRAGGFWLMLIFALPLAFWWSAVLIYSVFWCARCAYPVSWSIAALPAPLDEWAGVIILAIFGVLGVDRLRR</sequence>
<accession>A0A1Y0EHR2</accession>
<evidence type="ECO:0000313" key="2">
    <source>
        <dbReference type="EMBL" id="ARU02959.1"/>
    </source>
</evidence>
<protein>
    <submittedName>
        <fullName evidence="2">Uncharacterized protein</fullName>
    </submittedName>
</protein>
<dbReference type="EMBL" id="CP021431">
    <property type="protein sequence ID" value="ARU02959.1"/>
    <property type="molecule type" value="Genomic_DNA"/>
</dbReference>
<dbReference type="Proteomes" id="UP000195273">
    <property type="component" value="Chromosome"/>
</dbReference>
<organism evidence="2 3">
    <name type="scientific">Yoonia vestfoldensis</name>
    <dbReference type="NCBI Taxonomy" id="245188"/>
    <lineage>
        <taxon>Bacteria</taxon>
        <taxon>Pseudomonadati</taxon>
        <taxon>Pseudomonadota</taxon>
        <taxon>Alphaproteobacteria</taxon>
        <taxon>Rhodobacterales</taxon>
        <taxon>Paracoccaceae</taxon>
        <taxon>Yoonia</taxon>
    </lineage>
</organism>
<gene>
    <name evidence="2" type="ORF">LOKVESSMR4R_03693</name>
</gene>
<keyword evidence="3" id="KW-1185">Reference proteome</keyword>
<dbReference type="AlphaFoldDB" id="A0A1Y0EHR2"/>
<feature type="transmembrane region" description="Helical" evidence="1">
    <location>
        <begin position="98"/>
        <end position="115"/>
    </location>
</feature>
<name>A0A1Y0EHR2_9RHOB</name>
<dbReference type="RefSeq" id="WP_087211803.1">
    <property type="nucleotide sequence ID" value="NZ_CP021431.1"/>
</dbReference>
<feature type="transmembrane region" description="Helical" evidence="1">
    <location>
        <begin position="55"/>
        <end position="78"/>
    </location>
</feature>
<proteinExistence type="predicted"/>